<accession>A0ABD3R0K6</accession>
<feature type="binding site" evidence="6">
    <location>
        <position position="214"/>
    </location>
    <ligand>
        <name>Zn(2+)</name>
        <dbReference type="ChEBI" id="CHEBI:29105"/>
    </ligand>
</feature>
<evidence type="ECO:0000256" key="6">
    <source>
        <dbReference type="PROSITE-ProRule" id="PRU00236"/>
    </source>
</evidence>
<dbReference type="Gene3D" id="3.30.1600.10">
    <property type="entry name" value="SIR2/SIRT2 'Small Domain"/>
    <property type="match status" value="1"/>
</dbReference>
<sequence length="357" mass="39325">TDKMIGRFSALVASTTLVDPVFSFLVPRTLNFTSSPSRHAPATILKPQLPPLCRNTRRSQSSKLKTRTSRLHSSSFSAEVALESIADSLKTGQIHRVLVVAGAGVSCSAGIPDFRTPGSGLYDNLHKFNLPYPEAIFDVDFYIQDPKPFVTLAKEIWPGVKYRPTLTHCFFKLLEEKGLLKRVYTQNIDGLEAVAGVNPDKLVECHGHFRSASCIACRTRYDANLCKTSMLEKGEAPSCNNCGGLIKPDIVFFGEVMPNRFSQLVHDDVASTDLIIVMGTSLLVAPVANVPDWVPNSCPRLLINREIVGSFRHNKSDDVILEGDCDEGVRKLCRLAGWEAELDQMFSDSHTSATNQI</sequence>
<dbReference type="InterPro" id="IPR029035">
    <property type="entry name" value="DHS-like_NAD/FAD-binding_dom"/>
</dbReference>
<keyword evidence="5" id="KW-0520">NAD</keyword>
<dbReference type="Proteomes" id="UP001516023">
    <property type="component" value="Unassembled WGS sequence"/>
</dbReference>
<evidence type="ECO:0000313" key="9">
    <source>
        <dbReference type="Proteomes" id="UP001516023"/>
    </source>
</evidence>
<comment type="caution">
    <text evidence="8">The sequence shown here is derived from an EMBL/GenBank/DDBJ whole genome shotgun (WGS) entry which is preliminary data.</text>
</comment>
<evidence type="ECO:0000256" key="2">
    <source>
        <dbReference type="ARBA" id="ARBA00022679"/>
    </source>
</evidence>
<dbReference type="InterPro" id="IPR026590">
    <property type="entry name" value="Ssirtuin_cat_dom"/>
</dbReference>
<evidence type="ECO:0000256" key="5">
    <source>
        <dbReference type="ARBA" id="ARBA00023027"/>
    </source>
</evidence>
<dbReference type="PROSITE" id="PS50305">
    <property type="entry name" value="SIRTUIN"/>
    <property type="match status" value="1"/>
</dbReference>
<dbReference type="InterPro" id="IPR026591">
    <property type="entry name" value="Sirtuin_cat_small_dom_sf"/>
</dbReference>
<dbReference type="AlphaFoldDB" id="A0ABD3R0K6"/>
<feature type="domain" description="Deacetylase sirtuin-type" evidence="7">
    <location>
        <begin position="75"/>
        <end position="339"/>
    </location>
</feature>
<dbReference type="PANTHER" id="PTHR11085">
    <property type="entry name" value="NAD-DEPENDENT PROTEIN DEACYLASE SIRTUIN-5, MITOCHONDRIAL-RELATED"/>
    <property type="match status" value="1"/>
</dbReference>
<dbReference type="InterPro" id="IPR003000">
    <property type="entry name" value="Sirtuin"/>
</dbReference>
<keyword evidence="2" id="KW-0808">Transferase</keyword>
<keyword evidence="4 6" id="KW-0862">Zinc</keyword>
<evidence type="ECO:0000259" key="7">
    <source>
        <dbReference type="PROSITE" id="PS50305"/>
    </source>
</evidence>
<proteinExistence type="predicted"/>
<keyword evidence="3 6" id="KW-0479">Metal-binding</keyword>
<evidence type="ECO:0000256" key="4">
    <source>
        <dbReference type="ARBA" id="ARBA00022833"/>
    </source>
</evidence>
<gene>
    <name evidence="8" type="ORF">HJC23_007805</name>
</gene>
<keyword evidence="9" id="KW-1185">Reference proteome</keyword>
<dbReference type="SUPFAM" id="SSF52467">
    <property type="entry name" value="DHS-like NAD/FAD-binding domain"/>
    <property type="match status" value="1"/>
</dbReference>
<evidence type="ECO:0000256" key="3">
    <source>
        <dbReference type="ARBA" id="ARBA00022723"/>
    </source>
</evidence>
<dbReference type="GO" id="GO:0046872">
    <property type="term" value="F:metal ion binding"/>
    <property type="evidence" value="ECO:0007669"/>
    <property type="project" value="UniProtKB-KW"/>
</dbReference>
<dbReference type="EMBL" id="JABMIG020000001">
    <property type="protein sequence ID" value="KAL3805844.1"/>
    <property type="molecule type" value="Genomic_DNA"/>
</dbReference>
<dbReference type="Gene3D" id="3.40.50.1220">
    <property type="entry name" value="TPP-binding domain"/>
    <property type="match status" value="1"/>
</dbReference>
<feature type="binding site" evidence="6">
    <location>
        <position position="217"/>
    </location>
    <ligand>
        <name>Zn(2+)</name>
        <dbReference type="ChEBI" id="CHEBI:29105"/>
    </ligand>
</feature>
<feature type="binding site" evidence="6">
    <location>
        <position position="242"/>
    </location>
    <ligand>
        <name>Zn(2+)</name>
        <dbReference type="ChEBI" id="CHEBI:29105"/>
    </ligand>
</feature>
<name>A0ABD3R0K6_9STRA</name>
<feature type="binding site" evidence="6">
    <location>
        <position position="239"/>
    </location>
    <ligand>
        <name>Zn(2+)</name>
        <dbReference type="ChEBI" id="CHEBI:29105"/>
    </ligand>
</feature>
<evidence type="ECO:0000256" key="1">
    <source>
        <dbReference type="ARBA" id="ARBA00001947"/>
    </source>
</evidence>
<feature type="non-terminal residue" evidence="8">
    <location>
        <position position="1"/>
    </location>
</feature>
<protein>
    <recommendedName>
        <fullName evidence="7">Deacetylase sirtuin-type domain-containing protein</fullName>
    </recommendedName>
</protein>
<comment type="cofactor">
    <cofactor evidence="1">
        <name>Zn(2+)</name>
        <dbReference type="ChEBI" id="CHEBI:29105"/>
    </cofactor>
</comment>
<organism evidence="8 9">
    <name type="scientific">Cyclotella cryptica</name>
    <dbReference type="NCBI Taxonomy" id="29204"/>
    <lineage>
        <taxon>Eukaryota</taxon>
        <taxon>Sar</taxon>
        <taxon>Stramenopiles</taxon>
        <taxon>Ochrophyta</taxon>
        <taxon>Bacillariophyta</taxon>
        <taxon>Coscinodiscophyceae</taxon>
        <taxon>Thalassiosirophycidae</taxon>
        <taxon>Stephanodiscales</taxon>
        <taxon>Stephanodiscaceae</taxon>
        <taxon>Cyclotella</taxon>
    </lineage>
</organism>
<dbReference type="PANTHER" id="PTHR11085:SF6">
    <property type="entry name" value="NAD-DEPENDENT PROTEIN DEACETYLASE SIRTUIN-2"/>
    <property type="match status" value="1"/>
</dbReference>
<feature type="active site" description="Proton acceptor" evidence="6">
    <location>
        <position position="206"/>
    </location>
</feature>
<dbReference type="GO" id="GO:0016740">
    <property type="term" value="F:transferase activity"/>
    <property type="evidence" value="ECO:0007669"/>
    <property type="project" value="UniProtKB-KW"/>
</dbReference>
<dbReference type="Pfam" id="PF02146">
    <property type="entry name" value="SIR2"/>
    <property type="match status" value="1"/>
</dbReference>
<evidence type="ECO:0000313" key="8">
    <source>
        <dbReference type="EMBL" id="KAL3805844.1"/>
    </source>
</evidence>
<dbReference type="InterPro" id="IPR050134">
    <property type="entry name" value="NAD-dep_sirtuin_deacylases"/>
</dbReference>
<reference evidence="8 9" key="1">
    <citation type="journal article" date="2020" name="G3 (Bethesda)">
        <title>Improved Reference Genome for Cyclotella cryptica CCMP332, a Model for Cell Wall Morphogenesis, Salinity Adaptation, and Lipid Production in Diatoms (Bacillariophyta).</title>
        <authorList>
            <person name="Roberts W.R."/>
            <person name="Downey K.M."/>
            <person name="Ruck E.C."/>
            <person name="Traller J.C."/>
            <person name="Alverson A.J."/>
        </authorList>
    </citation>
    <scope>NUCLEOTIDE SEQUENCE [LARGE SCALE GENOMIC DNA]</scope>
    <source>
        <strain evidence="8 9">CCMP332</strain>
    </source>
</reference>